<accession>A0AA38GBN3</accession>
<dbReference type="Proteomes" id="UP000824469">
    <property type="component" value="Unassembled WGS sequence"/>
</dbReference>
<dbReference type="InterPro" id="IPR037975">
    <property type="entry name" value="MyosinXI_CBD"/>
</dbReference>
<dbReference type="GO" id="GO:0007015">
    <property type="term" value="P:actin filament organization"/>
    <property type="evidence" value="ECO:0007669"/>
    <property type="project" value="InterPro"/>
</dbReference>
<feature type="coiled-coil region" evidence="1">
    <location>
        <begin position="96"/>
        <end position="172"/>
    </location>
</feature>
<reference evidence="3 4" key="1">
    <citation type="journal article" date="2021" name="Nat. Plants">
        <title>The Taxus genome provides insights into paclitaxel biosynthesis.</title>
        <authorList>
            <person name="Xiong X."/>
            <person name="Gou J."/>
            <person name="Liao Q."/>
            <person name="Li Y."/>
            <person name="Zhou Q."/>
            <person name="Bi G."/>
            <person name="Li C."/>
            <person name="Du R."/>
            <person name="Wang X."/>
            <person name="Sun T."/>
            <person name="Guo L."/>
            <person name="Liang H."/>
            <person name="Lu P."/>
            <person name="Wu Y."/>
            <person name="Zhang Z."/>
            <person name="Ro D.K."/>
            <person name="Shang Y."/>
            <person name="Huang S."/>
            <person name="Yan J."/>
        </authorList>
    </citation>
    <scope>NUCLEOTIDE SEQUENCE [LARGE SCALE GENOMIC DNA]</scope>
    <source>
        <strain evidence="3">Ta-2019</strain>
    </source>
</reference>
<evidence type="ECO:0000313" key="3">
    <source>
        <dbReference type="EMBL" id="KAH9320577.1"/>
    </source>
</evidence>
<evidence type="ECO:0000313" key="4">
    <source>
        <dbReference type="Proteomes" id="UP000824469"/>
    </source>
</evidence>
<proteinExistence type="predicted"/>
<dbReference type="PANTHER" id="PTHR16027">
    <property type="entry name" value="DILUTE DOMAIN-CONTAINING PROTEIN YPR089W"/>
    <property type="match status" value="1"/>
</dbReference>
<keyword evidence="1" id="KW-0175">Coiled coil</keyword>
<evidence type="ECO:0000256" key="1">
    <source>
        <dbReference type="SAM" id="Coils"/>
    </source>
</evidence>
<feature type="non-terminal residue" evidence="3">
    <location>
        <position position="1"/>
    </location>
</feature>
<evidence type="ECO:0000259" key="2">
    <source>
        <dbReference type="PROSITE" id="PS51126"/>
    </source>
</evidence>
<dbReference type="InterPro" id="IPR052072">
    <property type="entry name" value="Vascular_dev_regulator"/>
</dbReference>
<dbReference type="InterPro" id="IPR002710">
    <property type="entry name" value="Dilute_dom"/>
</dbReference>
<sequence length="705" mass="81068">AARETGVLREAKNKLEKQCEELTWRLKLEKRLRGDIEESKNSEIRKLQNALKEMQVQLDMTKALAFREQEENMALRHHLKLASDQSSALEMSYIEIEELKRENEHVKISMEILEKKYAKTHEELEMSWKENEARLRKGEDAESRIARLEEMLHRLEEKVINLESENQVLQKKALSVSSSNGLSNYTSPMTMQRTPEAHWLSNGDQKSMFDSPIGSQIIRERNNVLSEARQSKLIDKQQENQEALIKCVKQDVGFSNDTPVAACIIYKCLLHWNAFEAERTRLFDHIIQTIGSIIEGKDDFDALSYWLSNTSTLISLLQRNVRSSGVSTTSHHRYIGSSTLIERMTQGFKSPSNFGSLGIAGNFGGLEGTKVEAKYPVILFKQQLTAYLEKIYGLIRDNVKKDIGPLLNLCIQAPRTSRASMCKGSRSSSMAGIVQQALSSHWQSIIKILNALLNKLRENHVPPFLVCKLFTQVFSFINVQLFNSLLLRRECCSFSNGEYIKSGLTELERWICEASEQYAGTSWDELRYIRQAVGFLVIHQKPKKSLNEIMHDICPVLSVQQLYRISTMYWDDKYGTQSVSTESDKKWLFYKRRDKRNMDEGAFTSDQVKFLDELMQRCGQELQRSMSELMPQLLKEAVGKDKNVSSNEGSSHKGGSTSKFFKDVFLPKATIRERGRRRTHLSRTHRCSKVGVRFFEPSHKRYVGI</sequence>
<dbReference type="AlphaFoldDB" id="A0AA38GBN3"/>
<comment type="caution">
    <text evidence="3">The sequence shown here is derived from an EMBL/GenBank/DDBJ whole genome shotgun (WGS) entry which is preliminary data.</text>
</comment>
<gene>
    <name evidence="3" type="ORF">KI387_015216</name>
</gene>
<organism evidence="3 4">
    <name type="scientific">Taxus chinensis</name>
    <name type="common">Chinese yew</name>
    <name type="synonym">Taxus wallichiana var. chinensis</name>
    <dbReference type="NCBI Taxonomy" id="29808"/>
    <lineage>
        <taxon>Eukaryota</taxon>
        <taxon>Viridiplantae</taxon>
        <taxon>Streptophyta</taxon>
        <taxon>Embryophyta</taxon>
        <taxon>Tracheophyta</taxon>
        <taxon>Spermatophyta</taxon>
        <taxon>Pinopsida</taxon>
        <taxon>Pinidae</taxon>
        <taxon>Conifers II</taxon>
        <taxon>Cupressales</taxon>
        <taxon>Taxaceae</taxon>
        <taxon>Taxus</taxon>
    </lineage>
</organism>
<dbReference type="PANTHER" id="PTHR16027:SF6">
    <property type="entry name" value="DILUTE DOMAIN-CONTAINING PROTEIN"/>
    <property type="match status" value="1"/>
</dbReference>
<dbReference type="SMART" id="SM01132">
    <property type="entry name" value="DIL"/>
    <property type="match status" value="1"/>
</dbReference>
<dbReference type="OMA" id="IGHWESI"/>
<feature type="domain" description="Dilute" evidence="2">
    <location>
        <begin position="284"/>
        <end position="585"/>
    </location>
</feature>
<keyword evidence="4" id="KW-1185">Reference proteome</keyword>
<dbReference type="EMBL" id="JAHRHJ020000003">
    <property type="protein sequence ID" value="KAH9320577.1"/>
    <property type="molecule type" value="Genomic_DNA"/>
</dbReference>
<dbReference type="Pfam" id="PF01843">
    <property type="entry name" value="DIL"/>
    <property type="match status" value="1"/>
</dbReference>
<protein>
    <recommendedName>
        <fullName evidence="2">Dilute domain-containing protein</fullName>
    </recommendedName>
</protein>
<dbReference type="PROSITE" id="PS51126">
    <property type="entry name" value="DILUTE"/>
    <property type="match status" value="1"/>
</dbReference>
<name>A0AA38GBN3_TAXCH</name>
<dbReference type="CDD" id="cd15475">
    <property type="entry name" value="MyosinXI_CBD"/>
    <property type="match status" value="1"/>
</dbReference>
<feature type="coiled-coil region" evidence="1">
    <location>
        <begin position="12"/>
        <end position="64"/>
    </location>
</feature>